<comment type="caution">
    <text evidence="1">The sequence shown here is derived from an EMBL/GenBank/DDBJ whole genome shotgun (WGS) entry which is preliminary data.</text>
</comment>
<dbReference type="EMBL" id="PGOL01043137">
    <property type="protein sequence ID" value="PKH93543.1"/>
    <property type="molecule type" value="Genomic_DNA"/>
</dbReference>
<dbReference type="Proteomes" id="UP000233551">
    <property type="component" value="Unassembled WGS sequence"/>
</dbReference>
<protein>
    <submittedName>
        <fullName evidence="1">Uncharacterized protein</fullName>
    </submittedName>
</protein>
<evidence type="ECO:0000313" key="2">
    <source>
        <dbReference type="Proteomes" id="UP000233551"/>
    </source>
</evidence>
<sequence>MVRFSCQMGNLTSLDISNRESLAESPLLDFSRLENLKKLRLSHLKGLTEMSGLGELGYLAELDIRYCDSLEMIGSLSESKRLKKISIMECSKLREIRGLNKLFLASIQIEGCGSVGNIDELKKRCVWGSFDELEVENNAD</sequence>
<keyword evidence="2" id="KW-1185">Reference proteome</keyword>
<name>A0A2I0H1T0_PUNGR</name>
<dbReference type="InterPro" id="IPR032675">
    <property type="entry name" value="LRR_dom_sf"/>
</dbReference>
<evidence type="ECO:0000313" key="1">
    <source>
        <dbReference type="EMBL" id="PKH93543.1"/>
    </source>
</evidence>
<dbReference type="Gene3D" id="3.80.10.10">
    <property type="entry name" value="Ribonuclease Inhibitor"/>
    <property type="match status" value="1"/>
</dbReference>
<gene>
    <name evidence="1" type="ORF">CRG98_049833</name>
</gene>
<dbReference type="SUPFAM" id="SSF52047">
    <property type="entry name" value="RNI-like"/>
    <property type="match status" value="1"/>
</dbReference>
<reference evidence="1 2" key="1">
    <citation type="submission" date="2017-11" db="EMBL/GenBank/DDBJ databases">
        <title>De-novo sequencing of pomegranate (Punica granatum L.) genome.</title>
        <authorList>
            <person name="Akparov Z."/>
            <person name="Amiraslanov A."/>
            <person name="Hajiyeva S."/>
            <person name="Abbasov M."/>
            <person name="Kaur K."/>
            <person name="Hamwieh A."/>
            <person name="Solovyev V."/>
            <person name="Salamov A."/>
            <person name="Braich B."/>
            <person name="Kosarev P."/>
            <person name="Mahmoud A."/>
            <person name="Hajiyev E."/>
            <person name="Babayeva S."/>
            <person name="Izzatullayeva V."/>
            <person name="Mammadov A."/>
            <person name="Mammadov A."/>
            <person name="Sharifova S."/>
            <person name="Ojaghi J."/>
            <person name="Eynullazada K."/>
            <person name="Bayramov B."/>
            <person name="Abdulazimova A."/>
            <person name="Shahmuradov I."/>
        </authorList>
    </citation>
    <scope>NUCLEOTIDE SEQUENCE [LARGE SCALE GENOMIC DNA]</scope>
    <source>
        <strain evidence="2">cv. AG2017</strain>
        <tissue evidence="1">Leaf</tissue>
    </source>
</reference>
<organism evidence="1 2">
    <name type="scientific">Punica granatum</name>
    <name type="common">Pomegranate</name>
    <dbReference type="NCBI Taxonomy" id="22663"/>
    <lineage>
        <taxon>Eukaryota</taxon>
        <taxon>Viridiplantae</taxon>
        <taxon>Streptophyta</taxon>
        <taxon>Embryophyta</taxon>
        <taxon>Tracheophyta</taxon>
        <taxon>Spermatophyta</taxon>
        <taxon>Magnoliopsida</taxon>
        <taxon>eudicotyledons</taxon>
        <taxon>Gunneridae</taxon>
        <taxon>Pentapetalae</taxon>
        <taxon>rosids</taxon>
        <taxon>malvids</taxon>
        <taxon>Myrtales</taxon>
        <taxon>Lythraceae</taxon>
        <taxon>Punica</taxon>
    </lineage>
</organism>
<dbReference type="AlphaFoldDB" id="A0A2I0H1T0"/>
<accession>A0A2I0H1T0</accession>
<proteinExistence type="predicted"/>